<dbReference type="InterPro" id="IPR036259">
    <property type="entry name" value="MFS_trans_sf"/>
</dbReference>
<keyword evidence="7 17" id="KW-0762">Sugar transport</keyword>
<dbReference type="GO" id="GO:0012505">
    <property type="term" value="C:endomembrane system"/>
    <property type="evidence" value="ECO:0007669"/>
    <property type="project" value="UniProtKB-SubCell"/>
</dbReference>
<evidence type="ECO:0000256" key="6">
    <source>
        <dbReference type="ARBA" id="ARBA00022490"/>
    </source>
</evidence>
<dbReference type="SUPFAM" id="SSF103473">
    <property type="entry name" value="MFS general substrate transporter"/>
    <property type="match status" value="1"/>
</dbReference>
<evidence type="ECO:0000256" key="13">
    <source>
        <dbReference type="ARBA" id="ARBA00042909"/>
    </source>
</evidence>
<dbReference type="AlphaFoldDB" id="A0A6P3VQ21"/>
<dbReference type="InterPro" id="IPR003663">
    <property type="entry name" value="Sugar/inositol_transpt"/>
</dbReference>
<feature type="transmembrane region" description="Helical" evidence="14">
    <location>
        <begin position="432"/>
        <end position="452"/>
    </location>
</feature>
<evidence type="ECO:0000256" key="8">
    <source>
        <dbReference type="ARBA" id="ARBA00022692"/>
    </source>
</evidence>
<evidence type="ECO:0000313" key="16">
    <source>
        <dbReference type="Proteomes" id="UP000515152"/>
    </source>
</evidence>
<reference evidence="17 18" key="1">
    <citation type="submission" date="2025-04" db="UniProtKB">
        <authorList>
            <consortium name="RefSeq"/>
        </authorList>
    </citation>
    <scope>IDENTIFICATION</scope>
</reference>
<evidence type="ECO:0000256" key="14">
    <source>
        <dbReference type="SAM" id="Phobius"/>
    </source>
</evidence>
<evidence type="ECO:0000256" key="12">
    <source>
        <dbReference type="ARBA" id="ARBA00039240"/>
    </source>
</evidence>
<dbReference type="InterPro" id="IPR005828">
    <property type="entry name" value="MFS_sugar_transport-like"/>
</dbReference>
<dbReference type="InterPro" id="IPR005829">
    <property type="entry name" value="Sugar_transporter_CS"/>
</dbReference>
<feature type="domain" description="Major facilitator superfamily (MFS) profile" evidence="15">
    <location>
        <begin position="9"/>
        <end position="486"/>
    </location>
</feature>
<feature type="transmembrane region" description="Helical" evidence="14">
    <location>
        <begin position="74"/>
        <end position="98"/>
    </location>
</feature>
<feature type="transmembrane region" description="Helical" evidence="14">
    <location>
        <begin position="275"/>
        <end position="296"/>
    </location>
</feature>
<feature type="transmembrane region" description="Helical" evidence="14">
    <location>
        <begin position="239"/>
        <end position="263"/>
    </location>
</feature>
<dbReference type="Gene3D" id="1.20.1250.20">
    <property type="entry name" value="MFS general substrate transporter like domains"/>
    <property type="match status" value="3"/>
</dbReference>
<keyword evidence="9 14" id="KW-1133">Transmembrane helix</keyword>
<dbReference type="FunFam" id="1.20.1250.20:FF:000164">
    <property type="entry name" value="solute carrier family 2, facilitated glucose transporter member 10"/>
    <property type="match status" value="1"/>
</dbReference>
<evidence type="ECO:0000256" key="4">
    <source>
        <dbReference type="ARBA" id="ARBA00007004"/>
    </source>
</evidence>
<evidence type="ECO:0000256" key="11">
    <source>
        <dbReference type="ARBA" id="ARBA00037777"/>
    </source>
</evidence>
<dbReference type="GO" id="GO:0030903">
    <property type="term" value="P:notochord development"/>
    <property type="evidence" value="ECO:0007669"/>
    <property type="project" value="Ensembl"/>
</dbReference>
<name>A0A6P3VQ21_CLUHA</name>
<dbReference type="GO" id="GO:0055056">
    <property type="term" value="F:D-glucose transmembrane transporter activity"/>
    <property type="evidence" value="ECO:0007669"/>
    <property type="project" value="TreeGrafter"/>
</dbReference>
<evidence type="ECO:0000313" key="18">
    <source>
        <dbReference type="RefSeq" id="XP_042563815.1"/>
    </source>
</evidence>
<dbReference type="CTD" id="81031"/>
<dbReference type="PROSITE" id="PS50850">
    <property type="entry name" value="MFS"/>
    <property type="match status" value="1"/>
</dbReference>
<comment type="similarity">
    <text evidence="4">Belongs to the major facilitator superfamily. Sugar transporter (TC 2.A.1.1) family. Glucose transporter subfamily.</text>
</comment>
<dbReference type="Pfam" id="PF00083">
    <property type="entry name" value="Sugar_tr"/>
    <property type="match status" value="2"/>
</dbReference>
<feature type="transmembrane region" description="Helical" evidence="14">
    <location>
        <begin position="47"/>
        <end position="67"/>
    </location>
</feature>
<dbReference type="RefSeq" id="XP_012678007.2">
    <property type="nucleotide sequence ID" value="XM_012822553.3"/>
</dbReference>
<dbReference type="PRINTS" id="PR00171">
    <property type="entry name" value="SUGRTRNSPORT"/>
</dbReference>
<feature type="transmembrane region" description="Helical" evidence="14">
    <location>
        <begin position="458"/>
        <end position="482"/>
    </location>
</feature>
<protein>
    <recommendedName>
        <fullName evidence="12">Solute carrier family 2, facilitated glucose transporter member 10</fullName>
    </recommendedName>
    <alternativeName>
        <fullName evidence="13">Glucose transporter type 10</fullName>
    </alternativeName>
</protein>
<evidence type="ECO:0000256" key="1">
    <source>
        <dbReference type="ARBA" id="ARBA00000618"/>
    </source>
</evidence>
<dbReference type="KEGG" id="char:105895863"/>
<keyword evidence="8 14" id="KW-0812">Transmembrane</keyword>
<dbReference type="GO" id="GO:0016020">
    <property type="term" value="C:membrane"/>
    <property type="evidence" value="ECO:0007669"/>
    <property type="project" value="InterPro"/>
</dbReference>
<dbReference type="GeneTree" id="ENSGT00940000159430"/>
<keyword evidence="10 14" id="KW-0472">Membrane</keyword>
<evidence type="ECO:0000256" key="5">
    <source>
        <dbReference type="ARBA" id="ARBA00022448"/>
    </source>
</evidence>
<proteinExistence type="inferred from homology"/>
<evidence type="ECO:0000256" key="9">
    <source>
        <dbReference type="ARBA" id="ARBA00022989"/>
    </source>
</evidence>
<dbReference type="GO" id="GO:0072359">
    <property type="term" value="P:circulatory system development"/>
    <property type="evidence" value="ECO:0007669"/>
    <property type="project" value="Ensembl"/>
</dbReference>
<feature type="transmembrane region" description="Helical" evidence="14">
    <location>
        <begin position="161"/>
        <end position="183"/>
    </location>
</feature>
<evidence type="ECO:0000256" key="3">
    <source>
        <dbReference type="ARBA" id="ARBA00004556"/>
    </source>
</evidence>
<feature type="transmembrane region" description="Helical" evidence="14">
    <location>
        <begin position="134"/>
        <end position="155"/>
    </location>
</feature>
<accession>A0A6P3VQ21</accession>
<comment type="subcellular location">
    <subcellularLocation>
        <location evidence="3">Cytoplasm</location>
        <location evidence="3">Perinuclear region</location>
    </subcellularLocation>
    <subcellularLocation>
        <location evidence="2">Endomembrane system</location>
        <topology evidence="2">Multi-pass membrane protein</topology>
    </subcellularLocation>
</comment>
<evidence type="ECO:0000313" key="17">
    <source>
        <dbReference type="RefSeq" id="XP_012678007.2"/>
    </source>
</evidence>
<dbReference type="PANTHER" id="PTHR48023:SF7">
    <property type="entry name" value="SOLUTE CARRIER FAMILY 2, FACILITATED GLUCOSE TRANSPORTER MEMBER 10"/>
    <property type="match status" value="1"/>
</dbReference>
<dbReference type="GO" id="GO:0048471">
    <property type="term" value="C:perinuclear region of cytoplasm"/>
    <property type="evidence" value="ECO:0007669"/>
    <property type="project" value="UniProtKB-SubCell"/>
</dbReference>
<dbReference type="InterPro" id="IPR020846">
    <property type="entry name" value="MFS_dom"/>
</dbReference>
<organism evidence="16 17">
    <name type="scientific">Clupea harengus</name>
    <name type="common">Atlantic herring</name>
    <dbReference type="NCBI Taxonomy" id="7950"/>
    <lineage>
        <taxon>Eukaryota</taxon>
        <taxon>Metazoa</taxon>
        <taxon>Chordata</taxon>
        <taxon>Craniata</taxon>
        <taxon>Vertebrata</taxon>
        <taxon>Euteleostomi</taxon>
        <taxon>Actinopterygii</taxon>
        <taxon>Neopterygii</taxon>
        <taxon>Teleostei</taxon>
        <taxon>Clupei</taxon>
        <taxon>Clupeiformes</taxon>
        <taxon>Clupeoidei</taxon>
        <taxon>Clupeidae</taxon>
        <taxon>Clupea</taxon>
    </lineage>
</organism>
<dbReference type="PANTHER" id="PTHR48023">
    <property type="entry name" value="D-XYLOSE-PROTON SYMPORTER-LIKE 2"/>
    <property type="match status" value="1"/>
</dbReference>
<comment type="catalytic activity">
    <reaction evidence="1">
        <text>D-glucose(out) = D-glucose(in)</text>
        <dbReference type="Rhea" id="RHEA:60376"/>
        <dbReference type="ChEBI" id="CHEBI:4167"/>
    </reaction>
</comment>
<feature type="transmembrane region" description="Helical" evidence="14">
    <location>
        <begin position="395"/>
        <end position="420"/>
    </location>
</feature>
<dbReference type="InterPro" id="IPR050820">
    <property type="entry name" value="MFS_Sugar_Transporter"/>
</dbReference>
<keyword evidence="5" id="KW-0813">Transport</keyword>
<feature type="transmembrane region" description="Helical" evidence="14">
    <location>
        <begin position="104"/>
        <end position="122"/>
    </location>
</feature>
<evidence type="ECO:0000256" key="7">
    <source>
        <dbReference type="ARBA" id="ARBA00022597"/>
    </source>
</evidence>
<feature type="transmembrane region" description="Helical" evidence="14">
    <location>
        <begin position="7"/>
        <end position="27"/>
    </location>
</feature>
<dbReference type="GeneID" id="105895863"/>
<sequence>MGCPTPLLAASVSTLGGLVFGYELGIISGALLQLQTQFQLGCVQQETIVSALLMGAFCASLVGGWLIDRRGRRNCILLSCVLVIAGTGLLSTGGFFVILVTGRAITGFAICISSMSCCIFVSEMVSPKRRGLMVTLYEVGITVGILAAYAFNYILSDTTEGWRYMFGFAMVPTMLQLISIWFLRSKVATADSQSRESRRGLVDLADAEVPVEDHQADRQQYSTWYLFQSKDNMRTRTSVGLGLVLFQQFTGQPNVLLYASTIFHTLGFQSTDSAVLASLGLGVVKVITTLASMVCADRVGRRPLLIGGSTVMAVGLLIIGFLSGSSVLDARSPCSSPANGTLLRTNTYPNGSLIRSLPASGTLQLSADLRSLAHLHAIPVSTEAPRGSDHESVNWVILVSMMAVVSAYSVGFGPMTWLVLTEIFPAGVRGRAFAFINCFNWAANLIVTFSFLNVIDVIGMSGIFLLYGVIAVASTVFIYFMLPETKGKSLQEIDRELSEKRFHDRSDCFRQMSRTSSPAYQRVCSISNSSV</sequence>
<dbReference type="Proteomes" id="UP000515152">
    <property type="component" value="Chromosome 5"/>
</dbReference>
<gene>
    <name evidence="17 18" type="primary">slc2a10</name>
</gene>
<evidence type="ECO:0000256" key="2">
    <source>
        <dbReference type="ARBA" id="ARBA00004127"/>
    </source>
</evidence>
<evidence type="ECO:0000259" key="15">
    <source>
        <dbReference type="PROSITE" id="PS50850"/>
    </source>
</evidence>
<dbReference type="PROSITE" id="PS00216">
    <property type="entry name" value="SUGAR_TRANSPORT_1"/>
    <property type="match status" value="1"/>
</dbReference>
<dbReference type="OrthoDB" id="4142200at2759"/>
<dbReference type="RefSeq" id="XP_042563815.1">
    <property type="nucleotide sequence ID" value="XM_042707881.1"/>
</dbReference>
<comment type="function">
    <text evidence="11">Facilitative glucose transporter required for the development of the cardiovascular system.</text>
</comment>
<evidence type="ECO:0000256" key="10">
    <source>
        <dbReference type="ARBA" id="ARBA00023136"/>
    </source>
</evidence>
<feature type="transmembrane region" description="Helical" evidence="14">
    <location>
        <begin position="303"/>
        <end position="323"/>
    </location>
</feature>
<dbReference type="GO" id="GO:1904659">
    <property type="term" value="P:D-glucose transmembrane transport"/>
    <property type="evidence" value="ECO:0007669"/>
    <property type="project" value="TreeGrafter"/>
</dbReference>
<keyword evidence="6" id="KW-0963">Cytoplasm</keyword>
<keyword evidence="16" id="KW-1185">Reference proteome</keyword>